<dbReference type="SUPFAM" id="SSF55174">
    <property type="entry name" value="Alpha-L RNA-binding motif"/>
    <property type="match status" value="1"/>
</dbReference>
<feature type="domain" description="RNA-binding S4" evidence="8">
    <location>
        <begin position="14"/>
        <end position="78"/>
    </location>
</feature>
<dbReference type="STRING" id="33968.BMS77_04645"/>
<dbReference type="Pfam" id="PF00849">
    <property type="entry name" value="PseudoU_synth_2"/>
    <property type="match status" value="1"/>
</dbReference>
<feature type="active site" evidence="5">
    <location>
        <position position="136"/>
    </location>
</feature>
<dbReference type="InterPro" id="IPR006145">
    <property type="entry name" value="PsdUridine_synth_RsuA/RluA"/>
</dbReference>
<proteinExistence type="inferred from homology"/>
<dbReference type="PROSITE" id="PS01129">
    <property type="entry name" value="PSI_RLU"/>
    <property type="match status" value="1"/>
</dbReference>
<dbReference type="eggNOG" id="COG0564">
    <property type="taxonomic scope" value="Bacteria"/>
</dbReference>
<dbReference type="Gene3D" id="3.30.2350.10">
    <property type="entry name" value="Pseudouridine synthase"/>
    <property type="match status" value="1"/>
</dbReference>
<evidence type="ECO:0000313" key="10">
    <source>
        <dbReference type="Proteomes" id="UP000192288"/>
    </source>
</evidence>
<evidence type="ECO:0000256" key="1">
    <source>
        <dbReference type="ARBA" id="ARBA00000073"/>
    </source>
</evidence>
<comment type="function">
    <text evidence="7">Responsible for synthesis of pseudouridine from uracil.</text>
</comment>
<name>A0A1X0VD78_LEUPS</name>
<reference evidence="9 10" key="1">
    <citation type="journal article" date="2017" name="Front. Microbiol.">
        <title>Genomic Characterization of Dairy Associated Leuconostoc Species and Diversity of Leuconostocs in Undefined Mixed Mesophilic Starter Cultures.</title>
        <authorList>
            <person name="Frantzen C.A."/>
            <person name="Kot W."/>
            <person name="Pedersen T.B."/>
            <person name="Ardo Y.M."/>
            <person name="Broadbent J.R."/>
            <person name="Neve H."/>
            <person name="Hansen L.H."/>
            <person name="Dal Bello F."/>
            <person name="Ostlie H.M."/>
            <person name="Kleppen H.P."/>
            <person name="Vogensen F.K."/>
            <person name="Holo H."/>
        </authorList>
    </citation>
    <scope>NUCLEOTIDE SEQUENCE [LARGE SCALE GENOMIC DNA]</scope>
    <source>
        <strain evidence="9 10">LMGCF08</strain>
    </source>
</reference>
<dbReference type="Gene3D" id="3.10.290.10">
    <property type="entry name" value="RNA-binding S4 domain"/>
    <property type="match status" value="1"/>
</dbReference>
<comment type="catalytic activity">
    <reaction evidence="1 7">
        <text>a uridine in RNA = a pseudouridine in RNA</text>
        <dbReference type="Rhea" id="RHEA:48348"/>
        <dbReference type="Rhea" id="RHEA-COMP:12068"/>
        <dbReference type="Rhea" id="RHEA-COMP:12069"/>
        <dbReference type="ChEBI" id="CHEBI:65314"/>
        <dbReference type="ChEBI" id="CHEBI:65315"/>
    </reaction>
</comment>
<organism evidence="9 10">
    <name type="scientific">Leuconostoc pseudomesenteroides</name>
    <dbReference type="NCBI Taxonomy" id="33968"/>
    <lineage>
        <taxon>Bacteria</taxon>
        <taxon>Bacillati</taxon>
        <taxon>Bacillota</taxon>
        <taxon>Bacilli</taxon>
        <taxon>Lactobacillales</taxon>
        <taxon>Lactobacillaceae</taxon>
        <taxon>Leuconostoc</taxon>
    </lineage>
</organism>
<dbReference type="SMART" id="SM00363">
    <property type="entry name" value="S4"/>
    <property type="match status" value="1"/>
</dbReference>
<dbReference type="GO" id="GO:0000455">
    <property type="term" value="P:enzyme-directed rRNA pseudouridine synthesis"/>
    <property type="evidence" value="ECO:0007669"/>
    <property type="project" value="TreeGrafter"/>
</dbReference>
<dbReference type="Pfam" id="PF01479">
    <property type="entry name" value="S4"/>
    <property type="match status" value="1"/>
</dbReference>
<dbReference type="GO" id="GO:0003723">
    <property type="term" value="F:RNA binding"/>
    <property type="evidence" value="ECO:0007669"/>
    <property type="project" value="UniProtKB-KW"/>
</dbReference>
<keyword evidence="3 6" id="KW-0694">RNA-binding</keyword>
<dbReference type="RefSeq" id="WP_004910866.1">
    <property type="nucleotide sequence ID" value="NZ_MPLS01000018.1"/>
</dbReference>
<dbReference type="InterPro" id="IPR050188">
    <property type="entry name" value="RluA_PseudoU_synthase"/>
</dbReference>
<dbReference type="InterPro" id="IPR036986">
    <property type="entry name" value="S4_RNA-bd_sf"/>
</dbReference>
<comment type="caution">
    <text evidence="9">The sequence shown here is derived from an EMBL/GenBank/DDBJ whole genome shotgun (WGS) entry which is preliminary data.</text>
</comment>
<gene>
    <name evidence="9" type="ORF">BMR96_05970</name>
</gene>
<dbReference type="Proteomes" id="UP000192288">
    <property type="component" value="Unassembled WGS sequence"/>
</dbReference>
<dbReference type="PROSITE" id="PS50889">
    <property type="entry name" value="S4"/>
    <property type="match status" value="1"/>
</dbReference>
<evidence type="ECO:0000256" key="2">
    <source>
        <dbReference type="ARBA" id="ARBA00010876"/>
    </source>
</evidence>
<dbReference type="NCBIfam" id="TIGR00005">
    <property type="entry name" value="rluA_subfam"/>
    <property type="match status" value="1"/>
</dbReference>
<dbReference type="InterPro" id="IPR006225">
    <property type="entry name" value="PsdUridine_synth_RluC/D"/>
</dbReference>
<dbReference type="SUPFAM" id="SSF55120">
    <property type="entry name" value="Pseudouridine synthase"/>
    <property type="match status" value="1"/>
</dbReference>
<dbReference type="CDD" id="cd00165">
    <property type="entry name" value="S4"/>
    <property type="match status" value="1"/>
</dbReference>
<dbReference type="CDD" id="cd02869">
    <property type="entry name" value="PseudoU_synth_RluA_like"/>
    <property type="match status" value="1"/>
</dbReference>
<dbReference type="InterPro" id="IPR006224">
    <property type="entry name" value="PsdUridine_synth_RluA-like_CS"/>
</dbReference>
<evidence type="ECO:0000256" key="5">
    <source>
        <dbReference type="PIRSR" id="PIRSR606225-1"/>
    </source>
</evidence>
<evidence type="ECO:0000259" key="8">
    <source>
        <dbReference type="SMART" id="SM00363"/>
    </source>
</evidence>
<dbReference type="InterPro" id="IPR020103">
    <property type="entry name" value="PsdUridine_synth_cat_dom_sf"/>
</dbReference>
<keyword evidence="4 7" id="KW-0413">Isomerase</keyword>
<dbReference type="GO" id="GO:0120159">
    <property type="term" value="F:rRNA pseudouridine synthase activity"/>
    <property type="evidence" value="ECO:0007669"/>
    <property type="project" value="UniProtKB-ARBA"/>
</dbReference>
<dbReference type="PANTHER" id="PTHR21600">
    <property type="entry name" value="MITOCHONDRIAL RNA PSEUDOURIDINE SYNTHASE"/>
    <property type="match status" value="1"/>
</dbReference>
<evidence type="ECO:0000256" key="7">
    <source>
        <dbReference type="RuleBase" id="RU362028"/>
    </source>
</evidence>
<dbReference type="PANTHER" id="PTHR21600:SF44">
    <property type="entry name" value="RIBOSOMAL LARGE SUBUNIT PSEUDOURIDINE SYNTHASE D"/>
    <property type="match status" value="1"/>
</dbReference>
<dbReference type="EMBL" id="MPLS01000018">
    <property type="protein sequence ID" value="ORI97641.1"/>
    <property type="molecule type" value="Genomic_DNA"/>
</dbReference>
<accession>A0A1X0VD78</accession>
<dbReference type="InterPro" id="IPR002942">
    <property type="entry name" value="S4_RNA-bd"/>
</dbReference>
<comment type="similarity">
    <text evidence="2 7">Belongs to the pseudouridine synthase RluA family.</text>
</comment>
<evidence type="ECO:0000256" key="6">
    <source>
        <dbReference type="PROSITE-ProRule" id="PRU00182"/>
    </source>
</evidence>
<evidence type="ECO:0000313" key="9">
    <source>
        <dbReference type="EMBL" id="ORI97641.1"/>
    </source>
</evidence>
<sequence length="312" mass="34415">MVDNITINIVDQVGRIDGVLAKETLPYSRTTLSEWLVNGNILVNGKQVKRSYKVSSGDVVTITPPETKDTEILAENIPLDIVYEDDDLLVVNKPQGIVVHPAAGHTSGTLVNALMYHSPLSTINGEFRPGIVHRIDRDTSGLLMVAKNDVAHQALSAQLKAHKNQRIYIALVRGEFQEDTGTISAPLARHKVDRKKQAVTEGGREAITHFQVLKRFVGYTLLQVRLETGRTHQIRVHMTYIGHPIVGDPVYGNAQKLANVTLNGQLLHAKTLSLTQPTTGEQLTFDSVLPDYFDKALATLTPIIRKDENNGK</sequence>
<evidence type="ECO:0000256" key="4">
    <source>
        <dbReference type="ARBA" id="ARBA00023235"/>
    </source>
</evidence>
<protein>
    <recommendedName>
        <fullName evidence="7">Pseudouridine synthase</fullName>
        <ecNumber evidence="7">5.4.99.-</ecNumber>
    </recommendedName>
</protein>
<dbReference type="EC" id="5.4.99.-" evidence="7"/>
<dbReference type="FunFam" id="3.30.2350.10:FF:000006">
    <property type="entry name" value="Pseudouridine synthase"/>
    <property type="match status" value="1"/>
</dbReference>
<dbReference type="AlphaFoldDB" id="A0A1X0VD78"/>
<evidence type="ECO:0000256" key="3">
    <source>
        <dbReference type="ARBA" id="ARBA00022884"/>
    </source>
</evidence>